<dbReference type="EMBL" id="SMZO01000122">
    <property type="protein sequence ID" value="TDL79599.1"/>
    <property type="molecule type" value="Genomic_DNA"/>
</dbReference>
<proteinExistence type="predicted"/>
<evidence type="ECO:0000313" key="1">
    <source>
        <dbReference type="EMBL" id="TDL79599.1"/>
    </source>
</evidence>
<comment type="caution">
    <text evidence="1">The sequence shown here is derived from an EMBL/GenBank/DDBJ whole genome shotgun (WGS) entry which is preliminary data.</text>
</comment>
<protein>
    <submittedName>
        <fullName evidence="1">IS6 family transposase</fullName>
    </submittedName>
</protein>
<feature type="non-terminal residue" evidence="1">
    <location>
        <position position="36"/>
    </location>
</feature>
<evidence type="ECO:0000313" key="2">
    <source>
        <dbReference type="Proteomes" id="UP000294562"/>
    </source>
</evidence>
<sequence length="36" mass="4538">MPRKSPFKHHRFPRDFILCAVRWYLRYPLSYQDVVD</sequence>
<organism evidence="1 2">
    <name type="scientific">Meridianimarinicoccus aquatilis</name>
    <dbReference type="NCBI Taxonomy" id="2552766"/>
    <lineage>
        <taxon>Bacteria</taxon>
        <taxon>Pseudomonadati</taxon>
        <taxon>Pseudomonadota</taxon>
        <taxon>Alphaproteobacteria</taxon>
        <taxon>Rhodobacterales</taxon>
        <taxon>Paracoccaceae</taxon>
        <taxon>Meridianimarinicoccus</taxon>
    </lineage>
</organism>
<gene>
    <name evidence="1" type="ORF">E2L05_20545</name>
</gene>
<dbReference type="AlphaFoldDB" id="A0A4V3B9N3"/>
<name>A0A4V3B9N3_9RHOB</name>
<keyword evidence="2" id="KW-1185">Reference proteome</keyword>
<reference evidence="1 2" key="1">
    <citation type="submission" date="2019-03" db="EMBL/GenBank/DDBJ databases">
        <title>Rhodobacteraceae bacterium SM1902, a new member of the family Rhodobacteraceae isolated from Yantai.</title>
        <authorList>
            <person name="Sun Y."/>
        </authorList>
    </citation>
    <scope>NUCLEOTIDE SEQUENCE [LARGE SCALE GENOMIC DNA]</scope>
    <source>
        <strain evidence="1 2">SM1902</strain>
    </source>
</reference>
<dbReference type="Proteomes" id="UP000294562">
    <property type="component" value="Unassembled WGS sequence"/>
</dbReference>
<accession>A0A4V3B9N3</accession>